<evidence type="ECO:0000256" key="4">
    <source>
        <dbReference type="ARBA" id="ARBA00022989"/>
    </source>
</evidence>
<keyword evidence="5" id="KW-0472">Membrane</keyword>
<organism evidence="7 8">
    <name type="scientific">Endocarpon pusillum</name>
    <dbReference type="NCBI Taxonomy" id="364733"/>
    <lineage>
        <taxon>Eukaryota</taxon>
        <taxon>Fungi</taxon>
        <taxon>Dikarya</taxon>
        <taxon>Ascomycota</taxon>
        <taxon>Pezizomycotina</taxon>
        <taxon>Eurotiomycetes</taxon>
        <taxon>Chaetothyriomycetidae</taxon>
        <taxon>Verrucariales</taxon>
        <taxon>Verrucariaceae</taxon>
        <taxon>Endocarpon</taxon>
    </lineage>
</organism>
<evidence type="ECO:0000313" key="7">
    <source>
        <dbReference type="EMBL" id="KAF7505661.1"/>
    </source>
</evidence>
<dbReference type="EMBL" id="JAACFV010000104">
    <property type="protein sequence ID" value="KAF7505661.1"/>
    <property type="molecule type" value="Genomic_DNA"/>
</dbReference>
<dbReference type="GO" id="GO:0016020">
    <property type="term" value="C:membrane"/>
    <property type="evidence" value="ECO:0007669"/>
    <property type="project" value="UniProtKB-SubCell"/>
</dbReference>
<proteinExistence type="predicted"/>
<keyword evidence="4" id="KW-1133">Transmembrane helix</keyword>
<dbReference type="Gene3D" id="1.20.1250.20">
    <property type="entry name" value="MFS general substrate transporter like domains"/>
    <property type="match status" value="1"/>
</dbReference>
<evidence type="ECO:0000256" key="5">
    <source>
        <dbReference type="ARBA" id="ARBA00023136"/>
    </source>
</evidence>
<dbReference type="Proteomes" id="UP000606974">
    <property type="component" value="Unassembled WGS sequence"/>
</dbReference>
<keyword evidence="6" id="KW-0732">Signal</keyword>
<evidence type="ECO:0000313" key="8">
    <source>
        <dbReference type="Proteomes" id="UP000606974"/>
    </source>
</evidence>
<evidence type="ECO:0000256" key="3">
    <source>
        <dbReference type="ARBA" id="ARBA00022692"/>
    </source>
</evidence>
<evidence type="ECO:0000256" key="2">
    <source>
        <dbReference type="ARBA" id="ARBA00022448"/>
    </source>
</evidence>
<dbReference type="SUPFAM" id="SSF103473">
    <property type="entry name" value="MFS general substrate transporter"/>
    <property type="match status" value="1"/>
</dbReference>
<reference evidence="7" key="1">
    <citation type="submission" date="2020-02" db="EMBL/GenBank/DDBJ databases">
        <authorList>
            <person name="Palmer J.M."/>
        </authorList>
    </citation>
    <scope>NUCLEOTIDE SEQUENCE</scope>
    <source>
        <strain evidence="7">EPUS1.4</strain>
        <tissue evidence="7">Thallus</tissue>
    </source>
</reference>
<protein>
    <submittedName>
        <fullName evidence="7">Uncharacterized protein</fullName>
    </submittedName>
</protein>
<feature type="signal peptide" evidence="6">
    <location>
        <begin position="1"/>
        <end position="22"/>
    </location>
</feature>
<evidence type="ECO:0000256" key="1">
    <source>
        <dbReference type="ARBA" id="ARBA00004141"/>
    </source>
</evidence>
<dbReference type="GO" id="GO:0022857">
    <property type="term" value="F:transmembrane transporter activity"/>
    <property type="evidence" value="ECO:0007669"/>
    <property type="project" value="TreeGrafter"/>
</dbReference>
<dbReference type="PANTHER" id="PTHR43791:SF16">
    <property type="entry name" value="TRANSPORTER, PUTATIVE (AFU_ORTHOLOGUE AFUA_3G01840)-RELATED"/>
    <property type="match status" value="1"/>
</dbReference>
<name>A0A8H7E3V7_9EURO</name>
<dbReference type="OrthoDB" id="4454541at2759"/>
<dbReference type="PANTHER" id="PTHR43791">
    <property type="entry name" value="PERMEASE-RELATED"/>
    <property type="match status" value="1"/>
</dbReference>
<sequence>MAACHSYDGLLAMWFLVELFEAGCLRLSRVITSQWYRRAEQPSRRAARYGTNGAAPTRCFSSLLGTGAHLKSDVLKAWQIVFLFVGLITVVSAPHSATGNPTTTFTLRP</sequence>
<accession>A0A8H7E3V7</accession>
<keyword evidence="3" id="KW-0812">Transmembrane</keyword>
<dbReference type="AlphaFoldDB" id="A0A8H7E3V7"/>
<evidence type="ECO:0000256" key="6">
    <source>
        <dbReference type="SAM" id="SignalP"/>
    </source>
</evidence>
<comment type="caution">
    <text evidence="7">The sequence shown here is derived from an EMBL/GenBank/DDBJ whole genome shotgun (WGS) entry which is preliminary data.</text>
</comment>
<keyword evidence="2" id="KW-0813">Transport</keyword>
<comment type="subcellular location">
    <subcellularLocation>
        <location evidence="1">Membrane</location>
        <topology evidence="1">Multi-pass membrane protein</topology>
    </subcellularLocation>
</comment>
<keyword evidence="8" id="KW-1185">Reference proteome</keyword>
<gene>
    <name evidence="7" type="ORF">GJ744_000596</name>
</gene>
<feature type="chain" id="PRO_5034850033" evidence="6">
    <location>
        <begin position="23"/>
        <end position="109"/>
    </location>
</feature>
<dbReference type="InterPro" id="IPR036259">
    <property type="entry name" value="MFS_trans_sf"/>
</dbReference>